<name>A0ABS1ZLC2_9PSED</name>
<evidence type="ECO:0000313" key="2">
    <source>
        <dbReference type="Proteomes" id="UP000809529"/>
    </source>
</evidence>
<organism evidence="1 2">
    <name type="scientific">Pseudomonas weihenstephanensis</name>
    <dbReference type="NCBI Taxonomy" id="1608994"/>
    <lineage>
        <taxon>Bacteria</taxon>
        <taxon>Pseudomonadati</taxon>
        <taxon>Pseudomonadota</taxon>
        <taxon>Gammaproteobacteria</taxon>
        <taxon>Pseudomonadales</taxon>
        <taxon>Pseudomonadaceae</taxon>
        <taxon>Pseudomonas</taxon>
    </lineage>
</organism>
<dbReference type="InterPro" id="IPR036890">
    <property type="entry name" value="HATPase_C_sf"/>
</dbReference>
<comment type="caution">
    <text evidence="1">The sequence shown here is derived from an EMBL/GenBank/DDBJ whole genome shotgun (WGS) entry which is preliminary data.</text>
</comment>
<dbReference type="RefSeq" id="WP_203303618.1">
    <property type="nucleotide sequence ID" value="NZ_JAAEBW010000013.1"/>
</dbReference>
<keyword evidence="2" id="KW-1185">Reference proteome</keyword>
<evidence type="ECO:0000313" key="1">
    <source>
        <dbReference type="EMBL" id="MBM1197250.1"/>
    </source>
</evidence>
<dbReference type="Proteomes" id="UP000809529">
    <property type="component" value="Unassembled WGS sequence"/>
</dbReference>
<proteinExistence type="predicted"/>
<gene>
    <name evidence="1" type="ORF">GYN02_18985</name>
</gene>
<accession>A0ABS1ZLC2</accession>
<evidence type="ECO:0008006" key="3">
    <source>
        <dbReference type="Google" id="ProtNLM"/>
    </source>
</evidence>
<dbReference type="SUPFAM" id="SSF55874">
    <property type="entry name" value="ATPase domain of HSP90 chaperone/DNA topoisomerase II/histidine kinase"/>
    <property type="match status" value="1"/>
</dbReference>
<protein>
    <recommendedName>
        <fullName evidence="3">ATP-binding protein</fullName>
    </recommendedName>
</protein>
<sequence length="397" mass="44845">MALNFSTDLTIDSCEEFIAKLADAPQEAPLYLPVEVSNSHFGGVAAAIQAINTWGRSREYREIIVGGNPADADDLVREAVSKPHKFCASMLSKRITDSNASTDLRPIVNRAASEIIEGQGKSKFGQQRGPLCWFAFVDHSTKGFDKNFYTHPQNEKPQPRQLAQIETVIRSMVNKSIDIMGATKQLAEEDMSHLGRIFFELFMNSHEHGTKDKTRSDWLKPGQRVIYSNGINLPKAAIDKRAQTEKGLSLYLQSQNNQNNRRRFIEISIIDSGLGYYKRWCADQSDQSDQETNDNINHEYSILKRCFTSRQTSSANVNKGHGLPVVMDRLTKLNGFMRVRSGRLSLYRDFVTQPYVPDDPCEFFDWTTEQPAQAELTPMLPVVGVSVTFLIPLEEKQ</sequence>
<dbReference type="EMBL" id="JAAEBW010000013">
    <property type="protein sequence ID" value="MBM1197250.1"/>
    <property type="molecule type" value="Genomic_DNA"/>
</dbReference>
<dbReference type="Gene3D" id="3.30.565.10">
    <property type="entry name" value="Histidine kinase-like ATPase, C-terminal domain"/>
    <property type="match status" value="1"/>
</dbReference>
<reference evidence="1 2" key="1">
    <citation type="submission" date="2020-01" db="EMBL/GenBank/DDBJ databases">
        <title>Comparative genomics of meat spoilage bacteria.</title>
        <authorList>
            <person name="Hilgarth M."/>
            <person name="Vogel R.F."/>
        </authorList>
    </citation>
    <scope>NUCLEOTIDE SEQUENCE [LARGE SCALE GENOMIC DNA]</scope>
    <source>
        <strain evidence="1 2">TMW2.2077</strain>
    </source>
</reference>